<dbReference type="EMBL" id="JAKWFO010000014">
    <property type="protein sequence ID" value="KAI9632843.1"/>
    <property type="molecule type" value="Genomic_DNA"/>
</dbReference>
<feature type="domain" description="Conserved oligomeric complex COG6 N-terminal" evidence="13">
    <location>
        <begin position="80"/>
        <end position="187"/>
    </location>
</feature>
<evidence type="ECO:0000256" key="2">
    <source>
        <dbReference type="ARBA" id="ARBA00011023"/>
    </source>
</evidence>
<comment type="subcellular location">
    <subcellularLocation>
        <location evidence="1 10">Golgi apparatus membrane</location>
        <topology evidence="1 10">Peripheral membrane protein</topology>
    </subcellularLocation>
</comment>
<gene>
    <name evidence="15" type="ORF">MKK02DRAFT_41156</name>
</gene>
<dbReference type="Pfam" id="PF20653">
    <property type="entry name" value="COG6_C"/>
    <property type="match status" value="1"/>
</dbReference>
<dbReference type="InterPro" id="IPR048368">
    <property type="entry name" value="COG6_N"/>
</dbReference>
<feature type="compositionally biased region" description="Basic and acidic residues" evidence="12">
    <location>
        <begin position="375"/>
        <end position="400"/>
    </location>
</feature>
<dbReference type="GO" id="GO:0017119">
    <property type="term" value="C:Golgi transport complex"/>
    <property type="evidence" value="ECO:0007669"/>
    <property type="project" value="UniProtKB-UniRule"/>
</dbReference>
<feature type="compositionally biased region" description="Gly residues" evidence="12">
    <location>
        <begin position="360"/>
        <end position="373"/>
    </location>
</feature>
<evidence type="ECO:0000256" key="3">
    <source>
        <dbReference type="ARBA" id="ARBA00020973"/>
    </source>
</evidence>
<evidence type="ECO:0000256" key="11">
    <source>
        <dbReference type="SAM" id="Coils"/>
    </source>
</evidence>
<evidence type="ECO:0000256" key="4">
    <source>
        <dbReference type="ARBA" id="ARBA00022448"/>
    </source>
</evidence>
<feature type="region of interest" description="Disordered" evidence="12">
    <location>
        <begin position="360"/>
        <end position="400"/>
    </location>
</feature>
<sequence>MSATPTRSSTLNLSAPTAPSRNNPISLRIYKALGTTFDDPSSREALEIAASFYAPADTNGPSHGEELNDGLEKPRRTLKGQSAAMARRYLKRDVEMKLAESSQRFLDAFGEVDQKLQVLRGHMLEMQARCDQVEAELEQANSGTKYLLERAEGLRAQRDSAQLRAKIISLFIQRFTLSPAELECLTSREIAVGKPVFSALDRVQAIRRDCRALLGGEEGKEQAGLDIMQSTSEQMEAGYKKIYRWCQFELRQYTREGQLDVSPTMREAMLRLRERSSMFSDVIQTLTHTRASSLLQALLDALTRGGPNGLPRPIEIHAHDPIRYVGDMLAWVHQATASEHEFLESLFGVEQGKRMVGEVRGQGRGKGQRGVGGVSKEKERNVEGEEGQGRGEGKDSFDLGGEERNVAAESEELVRECLDKDLEGLGRPLKLRIQQTIKSQEGIIMTYRIANLLQFYLVTMKRTIGDQAIYDSSQSSFLEMLDAQGRSLLRFLHPPDATLTPPLALRESTHTLREIISTYETSLVDASDREQGFGDILKRAVNPAVEMCERMAEMRRQSQSQQGQGGEEGKGDWERDIFLINCLNYLLHALEGYESTEERARALEEQIGRHVESMTFEHHGKLLEQCGLAPIMRAVRTRPADTPLSRLPSTSPKSLSSALAQFSLFLNSLDVLSSPRLALLTSGALAETIHRQALAKISEAYGEVCDLVLDKKEGYEFGETMVRRDRGEVAVALGVGEGM</sequence>
<evidence type="ECO:0000256" key="5">
    <source>
        <dbReference type="ARBA" id="ARBA00022927"/>
    </source>
</evidence>
<dbReference type="PANTHER" id="PTHR21506">
    <property type="entry name" value="COMPONENT OF OLIGOMERIC GOLGI COMPLEX 6"/>
    <property type="match status" value="1"/>
</dbReference>
<dbReference type="GO" id="GO:0006891">
    <property type="term" value="P:intra-Golgi vesicle-mediated transport"/>
    <property type="evidence" value="ECO:0007669"/>
    <property type="project" value="UniProtKB-UniRule"/>
</dbReference>
<organism evidence="15 16">
    <name type="scientific">Dioszegia hungarica</name>
    <dbReference type="NCBI Taxonomy" id="4972"/>
    <lineage>
        <taxon>Eukaryota</taxon>
        <taxon>Fungi</taxon>
        <taxon>Dikarya</taxon>
        <taxon>Basidiomycota</taxon>
        <taxon>Agaricomycotina</taxon>
        <taxon>Tremellomycetes</taxon>
        <taxon>Tremellales</taxon>
        <taxon>Bulleribasidiaceae</taxon>
        <taxon>Dioszegia</taxon>
    </lineage>
</organism>
<comment type="function">
    <text evidence="9">Acts as a component of the peripheral membrane COG complex that is involved in intra-Golgi protein trafficking. COG is located at the cis-Golgi, and regulates tethering of retrograde intra-Golgi vesicles and possibly a number of other membrane trafficking events.</text>
</comment>
<dbReference type="AlphaFoldDB" id="A0AA38H2A1"/>
<dbReference type="SMART" id="SM01087">
    <property type="entry name" value="COG6"/>
    <property type="match status" value="1"/>
</dbReference>
<evidence type="ECO:0000313" key="15">
    <source>
        <dbReference type="EMBL" id="KAI9632843.1"/>
    </source>
</evidence>
<keyword evidence="6 10" id="KW-0333">Golgi apparatus</keyword>
<evidence type="ECO:0000256" key="9">
    <source>
        <dbReference type="ARBA" id="ARBA00043873"/>
    </source>
</evidence>
<proteinExistence type="inferred from homology"/>
<evidence type="ECO:0000256" key="1">
    <source>
        <dbReference type="ARBA" id="ARBA00004395"/>
    </source>
</evidence>
<evidence type="ECO:0000259" key="14">
    <source>
        <dbReference type="Pfam" id="PF20653"/>
    </source>
</evidence>
<dbReference type="GeneID" id="77730669"/>
<evidence type="ECO:0000259" key="13">
    <source>
        <dbReference type="Pfam" id="PF06419"/>
    </source>
</evidence>
<keyword evidence="16" id="KW-1185">Reference proteome</keyword>
<keyword evidence="5 10" id="KW-0653">Protein transport</keyword>
<name>A0AA38H2A1_9TREE</name>
<comment type="caution">
    <text evidence="15">The sequence shown here is derived from an EMBL/GenBank/DDBJ whole genome shotgun (WGS) entry which is preliminary data.</text>
</comment>
<evidence type="ECO:0000256" key="6">
    <source>
        <dbReference type="ARBA" id="ARBA00023034"/>
    </source>
</evidence>
<evidence type="ECO:0000256" key="10">
    <source>
        <dbReference type="RuleBase" id="RU365075"/>
    </source>
</evidence>
<comment type="subunit">
    <text evidence="10">Component of the conserved oligomeric Golgi complex.</text>
</comment>
<evidence type="ECO:0000256" key="7">
    <source>
        <dbReference type="ARBA" id="ARBA00023136"/>
    </source>
</evidence>
<feature type="region of interest" description="Disordered" evidence="12">
    <location>
        <begin position="1"/>
        <end position="20"/>
    </location>
</feature>
<dbReference type="RefSeq" id="XP_052942620.1">
    <property type="nucleotide sequence ID" value="XM_053091464.1"/>
</dbReference>
<keyword evidence="11" id="KW-0175">Coiled coil</keyword>
<dbReference type="GO" id="GO:0000139">
    <property type="term" value="C:Golgi membrane"/>
    <property type="evidence" value="ECO:0007669"/>
    <property type="project" value="UniProtKB-SubCell"/>
</dbReference>
<accession>A0AA38H2A1</accession>
<comment type="function">
    <text evidence="10">Acts as component of the peripheral membrane COG complex that is involved in intra-Golgi protein trafficking. COG is located at the cis-Golgi, and regulates tethering of retrograde intra-Golgi vesicles and possibly a number of other membrane trafficking events.</text>
</comment>
<dbReference type="GO" id="GO:0015031">
    <property type="term" value="P:protein transport"/>
    <property type="evidence" value="ECO:0007669"/>
    <property type="project" value="UniProtKB-KW"/>
</dbReference>
<comment type="similarity">
    <text evidence="2 10">Belongs to the COG6 family.</text>
</comment>
<feature type="coiled-coil region" evidence="11">
    <location>
        <begin position="586"/>
        <end position="613"/>
    </location>
</feature>
<protein>
    <recommendedName>
        <fullName evidence="3 10">Conserved oligomeric Golgi complex subunit 6</fullName>
        <shortName evidence="10">COG complex subunit 6</shortName>
    </recommendedName>
    <alternativeName>
        <fullName evidence="8 10">Component of oligomeric Golgi complex 6</fullName>
    </alternativeName>
</protein>
<dbReference type="InterPro" id="IPR010490">
    <property type="entry name" value="COG6"/>
</dbReference>
<evidence type="ECO:0000313" key="16">
    <source>
        <dbReference type="Proteomes" id="UP001164286"/>
    </source>
</evidence>
<dbReference type="InterPro" id="IPR048369">
    <property type="entry name" value="COG6_C"/>
</dbReference>
<keyword evidence="7 10" id="KW-0472">Membrane</keyword>
<reference evidence="15" key="1">
    <citation type="journal article" date="2022" name="G3 (Bethesda)">
        <title>High quality genome of the basidiomycete yeast Dioszegia hungarica PDD-24b-2 isolated from cloud water.</title>
        <authorList>
            <person name="Jarrige D."/>
            <person name="Haridas S."/>
            <person name="Bleykasten-Grosshans C."/>
            <person name="Joly M."/>
            <person name="Nadalig T."/>
            <person name="Sancelme M."/>
            <person name="Vuilleumier S."/>
            <person name="Grigoriev I.V."/>
            <person name="Amato P."/>
            <person name="Bringel F."/>
        </authorList>
    </citation>
    <scope>NUCLEOTIDE SEQUENCE</scope>
    <source>
        <strain evidence="15">PDD-24b-2</strain>
    </source>
</reference>
<evidence type="ECO:0000256" key="8">
    <source>
        <dbReference type="ARBA" id="ARBA00031348"/>
    </source>
</evidence>
<evidence type="ECO:0000256" key="12">
    <source>
        <dbReference type="SAM" id="MobiDB-lite"/>
    </source>
</evidence>
<feature type="domain" description="Conserved Oligomeric Golgi complex subunit 6 C-terminal" evidence="14">
    <location>
        <begin position="222"/>
        <end position="733"/>
    </location>
</feature>
<dbReference type="Proteomes" id="UP001164286">
    <property type="component" value="Unassembled WGS sequence"/>
</dbReference>
<feature type="coiled-coil region" evidence="11">
    <location>
        <begin position="116"/>
        <end position="143"/>
    </location>
</feature>
<keyword evidence="4 10" id="KW-0813">Transport</keyword>
<dbReference type="Pfam" id="PF06419">
    <property type="entry name" value="COG6_N"/>
    <property type="match status" value="1"/>
</dbReference>
<dbReference type="PANTHER" id="PTHR21506:SF0">
    <property type="entry name" value="CONSERVED OLIGOMERIC GOLGI COMPLEX SUBUNIT 6"/>
    <property type="match status" value="1"/>
</dbReference>